<proteinExistence type="predicted"/>
<dbReference type="RefSeq" id="WP_151052107.1">
    <property type="nucleotide sequence ID" value="NZ_CP031700.1"/>
</dbReference>
<dbReference type="Proteomes" id="UP000325713">
    <property type="component" value="Chromosome"/>
</dbReference>
<feature type="domain" description="Ricin B lectin" evidence="2">
    <location>
        <begin position="35"/>
        <end position="154"/>
    </location>
</feature>
<dbReference type="KEGG" id="nzl:D0T92_08960"/>
<dbReference type="Gene3D" id="2.80.10.50">
    <property type="match status" value="1"/>
</dbReference>
<dbReference type="Pfam" id="PF00652">
    <property type="entry name" value="Ricin_B_lectin"/>
    <property type="match status" value="1"/>
</dbReference>
<sequence>MKPAAIFLLIPAFILGGCASDMNQTQSSAKGSQAISYDYHIRTAAGKCLELRDNRQQIVTANCGDKSSQRFAISGNDIRIEGMCLTTSGTGKNKGRRLSVQQCRPSVAQQWYREGQTIRSRLNGRCLEATGKTGTPVRLAASCSNKRSRHFSFTR</sequence>
<dbReference type="PROSITE" id="PS50231">
    <property type="entry name" value="RICIN_B_LECTIN"/>
    <property type="match status" value="1"/>
</dbReference>
<dbReference type="AlphaFoldDB" id="A0A5J6PWK5"/>
<reference evidence="3 4" key="1">
    <citation type="submission" date="2018-08" db="EMBL/GenBank/DDBJ databases">
        <title>Neisseria zalophi ATCC BAA-2455 complete genome.</title>
        <authorList>
            <person name="Veseli I.A."/>
            <person name="Buttler R."/>
            <person name="Mascarenhas dos Santos A.C."/>
            <person name="Pombert J.-F."/>
        </authorList>
    </citation>
    <scope>NUCLEOTIDE SEQUENCE [LARGE SCALE GENOMIC DNA]</scope>
    <source>
        <strain evidence="3 4">ATCC BAA-2455</strain>
    </source>
</reference>
<accession>A0A5J6PWK5</accession>
<dbReference type="PROSITE" id="PS51257">
    <property type="entry name" value="PROKAR_LIPOPROTEIN"/>
    <property type="match status" value="1"/>
</dbReference>
<gene>
    <name evidence="3" type="ORF">D0T92_08960</name>
</gene>
<dbReference type="SMART" id="SM00458">
    <property type="entry name" value="RICIN"/>
    <property type="match status" value="1"/>
</dbReference>
<keyword evidence="4" id="KW-1185">Reference proteome</keyword>
<protein>
    <recommendedName>
        <fullName evidence="2">Ricin B lectin domain-containing protein</fullName>
    </recommendedName>
</protein>
<dbReference type="InterPro" id="IPR035992">
    <property type="entry name" value="Ricin_B-like_lectins"/>
</dbReference>
<name>A0A5J6PWK5_9NEIS</name>
<feature type="chain" id="PRO_5023813521" description="Ricin B lectin domain-containing protein" evidence="1">
    <location>
        <begin position="20"/>
        <end position="155"/>
    </location>
</feature>
<dbReference type="CDD" id="cd00161">
    <property type="entry name" value="beta-trefoil_Ricin-like"/>
    <property type="match status" value="1"/>
</dbReference>
<evidence type="ECO:0000256" key="1">
    <source>
        <dbReference type="SAM" id="SignalP"/>
    </source>
</evidence>
<evidence type="ECO:0000313" key="3">
    <source>
        <dbReference type="EMBL" id="QEY26644.1"/>
    </source>
</evidence>
<evidence type="ECO:0000259" key="2">
    <source>
        <dbReference type="SMART" id="SM00458"/>
    </source>
</evidence>
<keyword evidence="1" id="KW-0732">Signal</keyword>
<dbReference type="OrthoDB" id="8673369at2"/>
<dbReference type="EMBL" id="CP031700">
    <property type="protein sequence ID" value="QEY26644.1"/>
    <property type="molecule type" value="Genomic_DNA"/>
</dbReference>
<feature type="signal peptide" evidence="1">
    <location>
        <begin position="1"/>
        <end position="19"/>
    </location>
</feature>
<dbReference type="SUPFAM" id="SSF50370">
    <property type="entry name" value="Ricin B-like lectins"/>
    <property type="match status" value="1"/>
</dbReference>
<dbReference type="InterPro" id="IPR000772">
    <property type="entry name" value="Ricin_B_lectin"/>
</dbReference>
<evidence type="ECO:0000313" key="4">
    <source>
        <dbReference type="Proteomes" id="UP000325713"/>
    </source>
</evidence>
<organism evidence="3 4">
    <name type="scientific">Neisseria zalophi</name>
    <dbReference type="NCBI Taxonomy" id="640030"/>
    <lineage>
        <taxon>Bacteria</taxon>
        <taxon>Pseudomonadati</taxon>
        <taxon>Pseudomonadota</taxon>
        <taxon>Betaproteobacteria</taxon>
        <taxon>Neisseriales</taxon>
        <taxon>Neisseriaceae</taxon>
        <taxon>Neisseria</taxon>
    </lineage>
</organism>